<dbReference type="PANTHER" id="PTHR35605:SF1">
    <property type="entry name" value="ECP2 EFFECTOR PROTEIN DOMAIN-CONTAINING PROTEIN-RELATED"/>
    <property type="match status" value="1"/>
</dbReference>
<evidence type="ECO:0000313" key="3">
    <source>
        <dbReference type="Proteomes" id="UP000813444"/>
    </source>
</evidence>
<dbReference type="AlphaFoldDB" id="A0A8K0T4B9"/>
<reference evidence="2" key="1">
    <citation type="journal article" date="2021" name="Nat. Commun.">
        <title>Genetic determinants of endophytism in the Arabidopsis root mycobiome.</title>
        <authorList>
            <person name="Mesny F."/>
            <person name="Miyauchi S."/>
            <person name="Thiergart T."/>
            <person name="Pickel B."/>
            <person name="Atanasova L."/>
            <person name="Karlsson M."/>
            <person name="Huettel B."/>
            <person name="Barry K.W."/>
            <person name="Haridas S."/>
            <person name="Chen C."/>
            <person name="Bauer D."/>
            <person name="Andreopoulos W."/>
            <person name="Pangilinan J."/>
            <person name="LaButti K."/>
            <person name="Riley R."/>
            <person name="Lipzen A."/>
            <person name="Clum A."/>
            <person name="Drula E."/>
            <person name="Henrissat B."/>
            <person name="Kohler A."/>
            <person name="Grigoriev I.V."/>
            <person name="Martin F.M."/>
            <person name="Hacquard S."/>
        </authorList>
    </citation>
    <scope>NUCLEOTIDE SEQUENCE</scope>
    <source>
        <strain evidence="2">MPI-CAGE-CH-0235</strain>
    </source>
</reference>
<sequence length="222" mass="24490">MKHFTCLVPLALVATVTSMPAAFEALTVSNLDVSELSFPVEAADPSLEGTYWEVQVHPDEEPQRFTGSIEEVYHEVLELNPNYVADFAMNATLEEPKIQKRARSGPPVCHLNNYANTIPFQEGYVYLRRMNAYLHIQPRLCGRVSCSHSAGIGICNDRHDVTWAIHSSLIAEYTGVDIANSCSAYRGTIMGGQQFDDGGWNVIAVRMNCGAPTNWGVGSWPP</sequence>
<proteinExistence type="predicted"/>
<gene>
    <name evidence="2" type="ORF">B0I35DRAFT_474177</name>
</gene>
<feature type="chain" id="PRO_5035434215" evidence="1">
    <location>
        <begin position="19"/>
        <end position="222"/>
    </location>
</feature>
<dbReference type="Proteomes" id="UP000813444">
    <property type="component" value="Unassembled WGS sequence"/>
</dbReference>
<name>A0A8K0T4B9_9HYPO</name>
<evidence type="ECO:0000256" key="1">
    <source>
        <dbReference type="SAM" id="SignalP"/>
    </source>
</evidence>
<protein>
    <submittedName>
        <fullName evidence="2">Uncharacterized protein</fullName>
    </submittedName>
</protein>
<accession>A0A8K0T4B9</accession>
<keyword evidence="3" id="KW-1185">Reference proteome</keyword>
<keyword evidence="1" id="KW-0732">Signal</keyword>
<dbReference type="EMBL" id="JAGPNK010000001">
    <property type="protein sequence ID" value="KAH7329598.1"/>
    <property type="molecule type" value="Genomic_DNA"/>
</dbReference>
<evidence type="ECO:0000313" key="2">
    <source>
        <dbReference type="EMBL" id="KAH7329598.1"/>
    </source>
</evidence>
<dbReference type="OrthoDB" id="3552888at2759"/>
<comment type="caution">
    <text evidence="2">The sequence shown here is derived from an EMBL/GenBank/DDBJ whole genome shotgun (WGS) entry which is preliminary data.</text>
</comment>
<dbReference type="PANTHER" id="PTHR35605">
    <property type="entry name" value="ECP2 EFFECTOR PROTEIN DOMAIN-CONTAINING PROTEIN-RELATED"/>
    <property type="match status" value="1"/>
</dbReference>
<organism evidence="2 3">
    <name type="scientific">Stachybotrys elegans</name>
    <dbReference type="NCBI Taxonomy" id="80388"/>
    <lineage>
        <taxon>Eukaryota</taxon>
        <taxon>Fungi</taxon>
        <taxon>Dikarya</taxon>
        <taxon>Ascomycota</taxon>
        <taxon>Pezizomycotina</taxon>
        <taxon>Sordariomycetes</taxon>
        <taxon>Hypocreomycetidae</taxon>
        <taxon>Hypocreales</taxon>
        <taxon>Stachybotryaceae</taxon>
        <taxon>Stachybotrys</taxon>
    </lineage>
</organism>
<feature type="signal peptide" evidence="1">
    <location>
        <begin position="1"/>
        <end position="18"/>
    </location>
</feature>